<keyword evidence="3" id="KW-0489">Methyltransferase</keyword>
<dbReference type="EMBL" id="JAXIVS010000002">
    <property type="protein sequence ID" value="MDY7226487.1"/>
    <property type="molecule type" value="Genomic_DNA"/>
</dbReference>
<keyword evidence="4" id="KW-0808">Transferase</keyword>
<dbReference type="Pfam" id="PF12161">
    <property type="entry name" value="HsdM_N"/>
    <property type="match status" value="1"/>
</dbReference>
<protein>
    <recommendedName>
        <fullName evidence="2">site-specific DNA-methyltransferase (adenine-specific)</fullName>
        <ecNumber evidence="2">2.1.1.72</ecNumber>
    </recommendedName>
</protein>
<comment type="caution">
    <text evidence="11">The sequence shown here is derived from an EMBL/GenBank/DDBJ whole genome shotgun (WGS) entry which is preliminary data.</text>
</comment>
<dbReference type="InterPro" id="IPR029063">
    <property type="entry name" value="SAM-dependent_MTases_sf"/>
</dbReference>
<evidence type="ECO:0000313" key="12">
    <source>
        <dbReference type="Proteomes" id="UP001291309"/>
    </source>
</evidence>
<evidence type="ECO:0000256" key="2">
    <source>
        <dbReference type="ARBA" id="ARBA00011900"/>
    </source>
</evidence>
<evidence type="ECO:0000256" key="6">
    <source>
        <dbReference type="ARBA" id="ARBA00022747"/>
    </source>
</evidence>
<evidence type="ECO:0000256" key="7">
    <source>
        <dbReference type="ARBA" id="ARBA00047942"/>
    </source>
</evidence>
<evidence type="ECO:0000256" key="1">
    <source>
        <dbReference type="ARBA" id="ARBA00006594"/>
    </source>
</evidence>
<sequence length="488" mass="54128">MANRGERSFEDTLWEAADKLRNNLDAAEYKHVVLGLVFLKSIGEAFDADQVPQEARWRELAQGARQPDIGARVDAAMAALERHHSNLQGALPQGYARPTLEPRTLGALVELVDTIGLGDSESRGKDILGRVYEFFLSRFARAEGKNGGQFYTPKSVVKLLVELLAPYQGRVYDPCCGSGGMFVQSERFLEEHGGKRGDISVYGQESNPTTWRLARMNLTHRGLEHDLGPKPADSLHEDLHPELKADYILANPPFNVSDWGGERLREDARWAYGVPPVGNANFAWVQHFLHHLSPQGMAGFVLANGSMSSNQSGEGEIRKALVEADVVDCMVALPGQLFYATQIPACVWLLTRDKSGRGRGRARQGEVLFIDGRRLGHRVDRTHLELTDADVQRVVGSYHAWRGEPGAARYADVPGFCRAVSREEIFAQDSSLNPGRYVGAEEGASESGREPFSELMPRLVSEMERHITEAHQLEQEIRESLRRLGHGG</sequence>
<dbReference type="Proteomes" id="UP001291309">
    <property type="component" value="Unassembled WGS sequence"/>
</dbReference>
<comment type="similarity">
    <text evidence="1">Belongs to the N(4)/N(6)-methyltransferase family.</text>
</comment>
<keyword evidence="6" id="KW-0680">Restriction system</keyword>
<comment type="catalytic activity">
    <reaction evidence="7">
        <text>a 2'-deoxyadenosine in DNA + S-adenosyl-L-methionine = an N(6)-methyl-2'-deoxyadenosine in DNA + S-adenosyl-L-homocysteine + H(+)</text>
        <dbReference type="Rhea" id="RHEA:15197"/>
        <dbReference type="Rhea" id="RHEA-COMP:12418"/>
        <dbReference type="Rhea" id="RHEA-COMP:12419"/>
        <dbReference type="ChEBI" id="CHEBI:15378"/>
        <dbReference type="ChEBI" id="CHEBI:57856"/>
        <dbReference type="ChEBI" id="CHEBI:59789"/>
        <dbReference type="ChEBI" id="CHEBI:90615"/>
        <dbReference type="ChEBI" id="CHEBI:90616"/>
        <dbReference type="EC" id="2.1.1.72"/>
    </reaction>
</comment>
<dbReference type="PANTHER" id="PTHR42998:SF1">
    <property type="entry name" value="TYPE I RESTRICTION ENZYME HINDI METHYLASE SUBUNIT"/>
    <property type="match status" value="1"/>
</dbReference>
<dbReference type="EC" id="2.1.1.72" evidence="2"/>
<evidence type="ECO:0000256" key="4">
    <source>
        <dbReference type="ARBA" id="ARBA00022679"/>
    </source>
</evidence>
<evidence type="ECO:0000313" key="11">
    <source>
        <dbReference type="EMBL" id="MDY7226487.1"/>
    </source>
</evidence>
<feature type="domain" description="N6 adenine-specific DNA methyltransferase N-terminal" evidence="10">
    <location>
        <begin position="10"/>
        <end position="110"/>
    </location>
</feature>
<dbReference type="InterPro" id="IPR003356">
    <property type="entry name" value="DNA_methylase_A-5"/>
</dbReference>
<dbReference type="InterPro" id="IPR052916">
    <property type="entry name" value="Type-I_RE_MTase_Subunit"/>
</dbReference>
<accession>A0ABU5GZ65</accession>
<keyword evidence="12" id="KW-1185">Reference proteome</keyword>
<dbReference type="PANTHER" id="PTHR42998">
    <property type="entry name" value="TYPE I RESTRICTION ENZYME HINDVIIP M PROTEIN-RELATED"/>
    <property type="match status" value="1"/>
</dbReference>
<dbReference type="PRINTS" id="PR00507">
    <property type="entry name" value="N12N6MTFRASE"/>
</dbReference>
<dbReference type="InterPro" id="IPR022749">
    <property type="entry name" value="D12N6_MeTrfase_N"/>
</dbReference>
<evidence type="ECO:0000256" key="8">
    <source>
        <dbReference type="SAM" id="Coils"/>
    </source>
</evidence>
<dbReference type="PROSITE" id="PS00092">
    <property type="entry name" value="N6_MTASE"/>
    <property type="match status" value="1"/>
</dbReference>
<dbReference type="Pfam" id="PF02384">
    <property type="entry name" value="N6_Mtase"/>
    <property type="match status" value="1"/>
</dbReference>
<feature type="domain" description="DNA methylase adenine-specific" evidence="9">
    <location>
        <begin position="125"/>
        <end position="442"/>
    </location>
</feature>
<dbReference type="CDD" id="cd02440">
    <property type="entry name" value="AdoMet_MTases"/>
    <property type="match status" value="1"/>
</dbReference>
<name>A0ABU5GZ65_9BACT</name>
<dbReference type="Gene3D" id="1.20.1260.30">
    <property type="match status" value="2"/>
</dbReference>
<evidence type="ECO:0000259" key="9">
    <source>
        <dbReference type="Pfam" id="PF02384"/>
    </source>
</evidence>
<dbReference type="InterPro" id="IPR002052">
    <property type="entry name" value="DNA_methylase_N6_adenine_CS"/>
</dbReference>
<proteinExistence type="inferred from homology"/>
<dbReference type="Gene3D" id="3.40.50.150">
    <property type="entry name" value="Vaccinia Virus protein VP39"/>
    <property type="match status" value="1"/>
</dbReference>
<dbReference type="SUPFAM" id="SSF53335">
    <property type="entry name" value="S-adenosyl-L-methionine-dependent methyltransferases"/>
    <property type="match status" value="1"/>
</dbReference>
<evidence type="ECO:0000256" key="3">
    <source>
        <dbReference type="ARBA" id="ARBA00022603"/>
    </source>
</evidence>
<evidence type="ECO:0000256" key="5">
    <source>
        <dbReference type="ARBA" id="ARBA00022691"/>
    </source>
</evidence>
<keyword evidence="8" id="KW-0175">Coiled coil</keyword>
<reference evidence="11 12" key="1">
    <citation type="submission" date="2023-12" db="EMBL/GenBank/DDBJ databases">
        <title>the genome sequence of Hyalangium sp. s54d21.</title>
        <authorList>
            <person name="Zhang X."/>
        </authorList>
    </citation>
    <scope>NUCLEOTIDE SEQUENCE [LARGE SCALE GENOMIC DNA]</scope>
    <source>
        <strain evidence="12">s54d21</strain>
    </source>
</reference>
<gene>
    <name evidence="11" type="ORF">SYV04_08825</name>
</gene>
<evidence type="ECO:0000259" key="10">
    <source>
        <dbReference type="Pfam" id="PF12161"/>
    </source>
</evidence>
<organism evidence="11 12">
    <name type="scientific">Hyalangium rubrum</name>
    <dbReference type="NCBI Taxonomy" id="3103134"/>
    <lineage>
        <taxon>Bacteria</taxon>
        <taxon>Pseudomonadati</taxon>
        <taxon>Myxococcota</taxon>
        <taxon>Myxococcia</taxon>
        <taxon>Myxococcales</taxon>
        <taxon>Cystobacterineae</taxon>
        <taxon>Archangiaceae</taxon>
        <taxon>Hyalangium</taxon>
    </lineage>
</organism>
<keyword evidence="5" id="KW-0949">S-adenosyl-L-methionine</keyword>
<feature type="coiled-coil region" evidence="8">
    <location>
        <begin position="456"/>
        <end position="483"/>
    </location>
</feature>
<dbReference type="RefSeq" id="WP_321545205.1">
    <property type="nucleotide sequence ID" value="NZ_JAXIVS010000002.1"/>
</dbReference>
<dbReference type="InterPro" id="IPR038333">
    <property type="entry name" value="T1MK-like_N_sf"/>
</dbReference>